<dbReference type="GO" id="GO:1902201">
    <property type="term" value="P:negative regulation of bacterial-type flagellum-dependent cell motility"/>
    <property type="evidence" value="ECO:0007669"/>
    <property type="project" value="TreeGrafter"/>
</dbReference>
<feature type="domain" description="GGDEF" evidence="3">
    <location>
        <begin position="320"/>
        <end position="456"/>
    </location>
</feature>
<dbReference type="Gene3D" id="3.30.70.270">
    <property type="match status" value="1"/>
</dbReference>
<dbReference type="OrthoDB" id="420409at2"/>
<gene>
    <name evidence="4" type="ORF">MED92_15278</name>
</gene>
<dbReference type="GO" id="GO:0005886">
    <property type="term" value="C:plasma membrane"/>
    <property type="evidence" value="ECO:0007669"/>
    <property type="project" value="TreeGrafter"/>
</dbReference>
<dbReference type="NCBIfam" id="TIGR00254">
    <property type="entry name" value="GGDEF"/>
    <property type="match status" value="1"/>
</dbReference>
<keyword evidence="2" id="KW-1133">Transmembrane helix</keyword>
<dbReference type="PROSITE" id="PS50887">
    <property type="entry name" value="GGDEF"/>
    <property type="match status" value="1"/>
</dbReference>
<comment type="caution">
    <text evidence="4">The sequence shown here is derived from an EMBL/GenBank/DDBJ whole genome shotgun (WGS) entry which is preliminary data.</text>
</comment>
<feature type="transmembrane region" description="Helical" evidence="2">
    <location>
        <begin position="245"/>
        <end position="265"/>
    </location>
</feature>
<dbReference type="Proteomes" id="UP000002171">
    <property type="component" value="Unassembled WGS sequence"/>
</dbReference>
<reference evidence="4 5" key="1">
    <citation type="submission" date="2006-02" db="EMBL/GenBank/DDBJ databases">
        <authorList>
            <person name="Pinhassi J."/>
            <person name="Pedros-Alio C."/>
            <person name="Ferriera S."/>
            <person name="Johnson J."/>
            <person name="Kravitz S."/>
            <person name="Halpern A."/>
            <person name="Remington K."/>
            <person name="Beeson K."/>
            <person name="Tran B."/>
            <person name="Rogers Y.-H."/>
            <person name="Friedman R."/>
            <person name="Venter J.C."/>
        </authorList>
    </citation>
    <scope>NUCLEOTIDE SEQUENCE [LARGE SCALE GENOMIC DNA]</scope>
    <source>
        <strain evidence="4 5">MED92</strain>
    </source>
</reference>
<dbReference type="InterPro" id="IPR000160">
    <property type="entry name" value="GGDEF_dom"/>
</dbReference>
<keyword evidence="2" id="KW-0472">Membrane</keyword>
<dbReference type="GO" id="GO:0043709">
    <property type="term" value="P:cell adhesion involved in single-species biofilm formation"/>
    <property type="evidence" value="ECO:0007669"/>
    <property type="project" value="TreeGrafter"/>
</dbReference>
<dbReference type="GO" id="GO:0052621">
    <property type="term" value="F:diguanylate cyclase activity"/>
    <property type="evidence" value="ECO:0007669"/>
    <property type="project" value="UniProtKB-EC"/>
</dbReference>
<proteinExistence type="predicted"/>
<evidence type="ECO:0000313" key="4">
    <source>
        <dbReference type="EMBL" id="EAR62411.1"/>
    </source>
</evidence>
<dbReference type="EC" id="2.7.7.65" evidence="1"/>
<evidence type="ECO:0000259" key="3">
    <source>
        <dbReference type="PROSITE" id="PS50887"/>
    </source>
</evidence>
<dbReference type="CDD" id="cd01949">
    <property type="entry name" value="GGDEF"/>
    <property type="match status" value="1"/>
</dbReference>
<sequence>MSEAEVSVAKGPKGKRIDIAVMFALCGTLFSLLIFIFMLKQERDASVQQFKMEMTQLAAAFQQQITTELYALDRLQIALGVENESLDNVVEENLAAFIQRRDSLQGAFISGEGAIQVSALKQDSLLQSRFISDYFQRLGPNEQPSLNGFEHEGSALAVASQQLVQGGQISLVMDLNTLLKTSINDEELNGVSGALLAGTEVLMPIGSADELSEAEYVKALRLPLATDWNIRLVASGNRLDSAMSWTPAMFLLTGLLLSFLIASYLKRVRNHLHNLSEQQTVMSEQLVDTAWHDPLTGLVNRIHFDETLDVECRRAVREFSPLTLMLIRVDHYEQYSERYGVQAADILLQQVSESLRSAVGRPGDIIARLDGCLFGLILPSTNEQVVQLAQRCNEIMHQRKIPHEGVDDIDYVTLSIGVATLQPSRMLTPDTLLDQADRQLNNAVEAGGDQYQAYAESTLEPSATYSV</sequence>
<feature type="transmembrane region" description="Helical" evidence="2">
    <location>
        <begin position="20"/>
        <end position="39"/>
    </location>
</feature>
<keyword evidence="2" id="KW-0812">Transmembrane</keyword>
<dbReference type="SUPFAM" id="SSF55073">
    <property type="entry name" value="Nucleotide cyclase"/>
    <property type="match status" value="1"/>
</dbReference>
<evidence type="ECO:0000313" key="5">
    <source>
        <dbReference type="Proteomes" id="UP000002171"/>
    </source>
</evidence>
<name>A0A7U8GTG6_NEPCE</name>
<dbReference type="InterPro" id="IPR029787">
    <property type="entry name" value="Nucleotide_cyclase"/>
</dbReference>
<accession>A0A7U8GTG6</accession>
<dbReference type="AlphaFoldDB" id="A0A7U8GTG6"/>
<dbReference type="PANTHER" id="PTHR45138:SF24">
    <property type="entry name" value="DIGUANYLATE CYCLASE DGCC-RELATED"/>
    <property type="match status" value="1"/>
</dbReference>
<dbReference type="InterPro" id="IPR043128">
    <property type="entry name" value="Rev_trsase/Diguanyl_cyclase"/>
</dbReference>
<evidence type="ECO:0000256" key="2">
    <source>
        <dbReference type="SAM" id="Phobius"/>
    </source>
</evidence>
<dbReference type="InterPro" id="IPR050469">
    <property type="entry name" value="Diguanylate_Cyclase"/>
</dbReference>
<organism evidence="4 5">
    <name type="scientific">Neptuniibacter caesariensis</name>
    <dbReference type="NCBI Taxonomy" id="207954"/>
    <lineage>
        <taxon>Bacteria</taxon>
        <taxon>Pseudomonadati</taxon>
        <taxon>Pseudomonadota</taxon>
        <taxon>Gammaproteobacteria</taxon>
        <taxon>Oceanospirillales</taxon>
        <taxon>Oceanospirillaceae</taxon>
        <taxon>Neptuniibacter</taxon>
    </lineage>
</organism>
<dbReference type="Pfam" id="PF00990">
    <property type="entry name" value="GGDEF"/>
    <property type="match status" value="1"/>
</dbReference>
<keyword evidence="5" id="KW-1185">Reference proteome</keyword>
<dbReference type="EMBL" id="AAOW01000003">
    <property type="protein sequence ID" value="EAR62411.1"/>
    <property type="molecule type" value="Genomic_DNA"/>
</dbReference>
<evidence type="ECO:0000256" key="1">
    <source>
        <dbReference type="ARBA" id="ARBA00012528"/>
    </source>
</evidence>
<dbReference type="SMART" id="SM00267">
    <property type="entry name" value="GGDEF"/>
    <property type="match status" value="1"/>
</dbReference>
<protein>
    <recommendedName>
        <fullName evidence="1">diguanylate cyclase</fullName>
        <ecNumber evidence="1">2.7.7.65</ecNumber>
    </recommendedName>
</protein>
<dbReference type="RefSeq" id="WP_007020721.1">
    <property type="nucleotide sequence ID" value="NZ_CH724125.1"/>
</dbReference>
<dbReference type="PANTHER" id="PTHR45138">
    <property type="entry name" value="REGULATORY COMPONENTS OF SENSORY TRANSDUCTION SYSTEM"/>
    <property type="match status" value="1"/>
</dbReference>